<organism evidence="2 3">
    <name type="scientific">Microlunatus kandeliicorticis</name>
    <dbReference type="NCBI Taxonomy" id="1759536"/>
    <lineage>
        <taxon>Bacteria</taxon>
        <taxon>Bacillati</taxon>
        <taxon>Actinomycetota</taxon>
        <taxon>Actinomycetes</taxon>
        <taxon>Propionibacteriales</taxon>
        <taxon>Propionibacteriaceae</taxon>
        <taxon>Microlunatus</taxon>
    </lineage>
</organism>
<evidence type="ECO:0000256" key="1">
    <source>
        <dbReference type="SAM" id="Phobius"/>
    </source>
</evidence>
<keyword evidence="3" id="KW-1185">Reference proteome</keyword>
<protein>
    <recommendedName>
        <fullName evidence="4">VanZ like family protein</fullName>
    </recommendedName>
</protein>
<dbReference type="RefSeq" id="WP_182561478.1">
    <property type="nucleotide sequence ID" value="NZ_JACGWT010000006.1"/>
</dbReference>
<keyword evidence="1" id="KW-0472">Membrane</keyword>
<dbReference type="Pfam" id="PF09997">
    <property type="entry name" value="DUF2238"/>
    <property type="match status" value="1"/>
</dbReference>
<proteinExistence type="predicted"/>
<dbReference type="InterPro" id="IPR014509">
    <property type="entry name" value="YjdF-like"/>
</dbReference>
<reference evidence="2 3" key="1">
    <citation type="submission" date="2020-07" db="EMBL/GenBank/DDBJ databases">
        <title>Sequencing the genomes of 1000 actinobacteria strains.</title>
        <authorList>
            <person name="Klenk H.-P."/>
        </authorList>
    </citation>
    <scope>NUCLEOTIDE SEQUENCE [LARGE SCALE GENOMIC DNA]</scope>
    <source>
        <strain evidence="2 3">DSM 100723</strain>
    </source>
</reference>
<dbReference type="AlphaFoldDB" id="A0A7W3P7C3"/>
<evidence type="ECO:0000313" key="3">
    <source>
        <dbReference type="Proteomes" id="UP000523079"/>
    </source>
</evidence>
<keyword evidence="1" id="KW-0812">Transmembrane</keyword>
<sequence length="207" mass="22186">MTSVRALPVAAVAVKIALGVLLVLAVAAPDLVGNKARAGTARLVAYPVGVLVLPLGWLLLTAVRRARHRPGPAFPWPADLLTSLPWLLDTIGNRFGLFERVSWWDELMHALNWLLLTAGVLALWRTARRATAGVVVVVALGFGCPAALVWELMEWASFNRYSSLPAAVYADTLGDLVMGTLGSLLAALGWLAVRARVRGHKSLAPMV</sequence>
<name>A0A7W3P7C3_9ACTN</name>
<feature type="transmembrane region" description="Helical" evidence="1">
    <location>
        <begin position="131"/>
        <end position="153"/>
    </location>
</feature>
<feature type="transmembrane region" description="Helical" evidence="1">
    <location>
        <begin position="6"/>
        <end position="31"/>
    </location>
</feature>
<feature type="transmembrane region" description="Helical" evidence="1">
    <location>
        <begin position="43"/>
        <end position="63"/>
    </location>
</feature>
<feature type="transmembrane region" description="Helical" evidence="1">
    <location>
        <begin position="173"/>
        <end position="193"/>
    </location>
</feature>
<dbReference type="EMBL" id="JACGWT010000006">
    <property type="protein sequence ID" value="MBA8795868.1"/>
    <property type="molecule type" value="Genomic_DNA"/>
</dbReference>
<comment type="caution">
    <text evidence="2">The sequence shown here is derived from an EMBL/GenBank/DDBJ whole genome shotgun (WGS) entry which is preliminary data.</text>
</comment>
<keyword evidence="1" id="KW-1133">Transmembrane helix</keyword>
<evidence type="ECO:0008006" key="4">
    <source>
        <dbReference type="Google" id="ProtNLM"/>
    </source>
</evidence>
<dbReference type="Proteomes" id="UP000523079">
    <property type="component" value="Unassembled WGS sequence"/>
</dbReference>
<gene>
    <name evidence="2" type="ORF">FHX74_003509</name>
</gene>
<evidence type="ECO:0000313" key="2">
    <source>
        <dbReference type="EMBL" id="MBA8795868.1"/>
    </source>
</evidence>
<accession>A0A7W3P7C3</accession>